<dbReference type="Gene3D" id="1.10.3290.10">
    <property type="entry name" value="Fido-like domain"/>
    <property type="match status" value="1"/>
</dbReference>
<protein>
    <recommendedName>
        <fullName evidence="5">protein adenylyltransferase</fullName>
        <ecNumber evidence="5">2.7.7.108</ecNumber>
    </recommendedName>
</protein>
<dbReference type="OrthoDB" id="9813719at2"/>
<dbReference type="GO" id="GO:0051302">
    <property type="term" value="P:regulation of cell division"/>
    <property type="evidence" value="ECO:0007669"/>
    <property type="project" value="TreeGrafter"/>
</dbReference>
<reference evidence="9 10" key="1">
    <citation type="submission" date="2015-01" db="EMBL/GenBank/DDBJ databases">
        <title>Comparative genomics of the lactic acid bacteria isolated from the honey bee gut.</title>
        <authorList>
            <person name="Ellegaard K.M."/>
            <person name="Tamarit D."/>
            <person name="Javelind E."/>
            <person name="Olofsson T."/>
            <person name="Andersson S.G."/>
            <person name="Vasquez A."/>
        </authorList>
    </citation>
    <scope>NUCLEOTIDE SEQUENCE [LARGE SCALE GENOMIC DNA]</scope>
    <source>
        <strain evidence="9 10">Hma2</strain>
    </source>
</reference>
<comment type="catalytic activity">
    <reaction evidence="6">
        <text>L-threonyl-[protein] + ATP = 3-O-(5'-adenylyl)-L-threonyl-[protein] + diphosphate</text>
        <dbReference type="Rhea" id="RHEA:54292"/>
        <dbReference type="Rhea" id="RHEA-COMP:11060"/>
        <dbReference type="Rhea" id="RHEA-COMP:13847"/>
        <dbReference type="ChEBI" id="CHEBI:30013"/>
        <dbReference type="ChEBI" id="CHEBI:30616"/>
        <dbReference type="ChEBI" id="CHEBI:33019"/>
        <dbReference type="ChEBI" id="CHEBI:138113"/>
        <dbReference type="EC" id="2.7.7.108"/>
    </reaction>
</comment>
<proteinExistence type="predicted"/>
<evidence type="ECO:0000256" key="4">
    <source>
        <dbReference type="ARBA" id="ARBA00022840"/>
    </source>
</evidence>
<organism evidence="9 10">
    <name type="scientific">Lactobacillus kimbladii</name>
    <dbReference type="NCBI Taxonomy" id="1218506"/>
    <lineage>
        <taxon>Bacteria</taxon>
        <taxon>Bacillati</taxon>
        <taxon>Bacillota</taxon>
        <taxon>Bacilli</taxon>
        <taxon>Lactobacillales</taxon>
        <taxon>Lactobacillaceae</taxon>
        <taxon>Lactobacillus</taxon>
    </lineage>
</organism>
<evidence type="ECO:0000256" key="3">
    <source>
        <dbReference type="ARBA" id="ARBA00022741"/>
    </source>
</evidence>
<evidence type="ECO:0000256" key="6">
    <source>
        <dbReference type="ARBA" id="ARBA00047939"/>
    </source>
</evidence>
<evidence type="ECO:0000256" key="5">
    <source>
        <dbReference type="ARBA" id="ARBA00034531"/>
    </source>
</evidence>
<evidence type="ECO:0000256" key="7">
    <source>
        <dbReference type="ARBA" id="ARBA00048696"/>
    </source>
</evidence>
<evidence type="ECO:0000313" key="9">
    <source>
        <dbReference type="EMBL" id="KJY59029.1"/>
    </source>
</evidence>
<keyword evidence="1" id="KW-0808">Transferase</keyword>
<keyword evidence="2" id="KW-0548">Nucleotidyltransferase</keyword>
<keyword evidence="3" id="KW-0547">Nucleotide-binding</keyword>
<dbReference type="SUPFAM" id="SSF140931">
    <property type="entry name" value="Fic-like"/>
    <property type="match status" value="1"/>
</dbReference>
<comment type="catalytic activity">
    <reaction evidence="7">
        <text>L-tyrosyl-[protein] + ATP = O-(5'-adenylyl)-L-tyrosyl-[protein] + diphosphate</text>
        <dbReference type="Rhea" id="RHEA:54288"/>
        <dbReference type="Rhea" id="RHEA-COMP:10136"/>
        <dbReference type="Rhea" id="RHEA-COMP:13846"/>
        <dbReference type="ChEBI" id="CHEBI:30616"/>
        <dbReference type="ChEBI" id="CHEBI:33019"/>
        <dbReference type="ChEBI" id="CHEBI:46858"/>
        <dbReference type="ChEBI" id="CHEBI:83624"/>
        <dbReference type="EC" id="2.7.7.108"/>
    </reaction>
</comment>
<dbReference type="HOGENOM" id="CLU_080158_2_0_9"/>
<accession>A0A0F4LL92</accession>
<dbReference type="PATRIC" id="fig|1218506.3.peg.609"/>
<gene>
    <name evidence="9" type="ORF">JF75_05600</name>
</gene>
<dbReference type="Pfam" id="PF02661">
    <property type="entry name" value="Fic"/>
    <property type="match status" value="1"/>
</dbReference>
<sequence length="210" mass="24440">MSDWISQTLYSNGTMKNKLHIHDQKELEKKEYLITSRNASLFLMKKPRIDDISDLQKIHKIMFGELYDWAGEYRPGNFQKNGFDFFDHTRFGFAERSINNLIKNNPPKSALAPMDYAKLIDEINFMHPFREGNGRSCKVFMLAYAANHHQVLDYPRKNNEMIAAQQAADVDRIAKLIKVEDTPDRAAAFKQLLLKQQQELSDLDQDGLER</sequence>
<dbReference type="InterPro" id="IPR003812">
    <property type="entry name" value="Fido"/>
</dbReference>
<dbReference type="AlphaFoldDB" id="A0A0F4LL92"/>
<dbReference type="GO" id="GO:0070733">
    <property type="term" value="F:AMPylase activity"/>
    <property type="evidence" value="ECO:0007669"/>
    <property type="project" value="UniProtKB-EC"/>
</dbReference>
<dbReference type="InterPro" id="IPR036597">
    <property type="entry name" value="Fido-like_dom_sf"/>
</dbReference>
<feature type="domain" description="Fido" evidence="8">
    <location>
        <begin position="50"/>
        <end position="195"/>
    </location>
</feature>
<dbReference type="GO" id="GO:0051301">
    <property type="term" value="P:cell division"/>
    <property type="evidence" value="ECO:0007669"/>
    <property type="project" value="UniProtKB-KW"/>
</dbReference>
<dbReference type="PANTHER" id="PTHR39560">
    <property type="entry name" value="PROTEIN ADENYLYLTRANSFERASE FIC-RELATED"/>
    <property type="match status" value="1"/>
</dbReference>
<dbReference type="PROSITE" id="PS51459">
    <property type="entry name" value="FIDO"/>
    <property type="match status" value="1"/>
</dbReference>
<keyword evidence="10" id="KW-1185">Reference proteome</keyword>
<dbReference type="EMBL" id="JXLH01000010">
    <property type="protein sequence ID" value="KJY59029.1"/>
    <property type="molecule type" value="Genomic_DNA"/>
</dbReference>
<dbReference type="RefSeq" id="WP_046331759.1">
    <property type="nucleotide sequence ID" value="NZ_JBHTBO010000024.1"/>
</dbReference>
<evidence type="ECO:0000256" key="1">
    <source>
        <dbReference type="ARBA" id="ARBA00022679"/>
    </source>
</evidence>
<keyword evidence="4" id="KW-0067">ATP-binding</keyword>
<dbReference type="PANTHER" id="PTHR39560:SF1">
    <property type="entry name" value="PROTEIN ADENYLYLTRANSFERASE FIC-RELATED"/>
    <property type="match status" value="1"/>
</dbReference>
<dbReference type="Proteomes" id="UP000033612">
    <property type="component" value="Unassembled WGS sequence"/>
</dbReference>
<evidence type="ECO:0000313" key="10">
    <source>
        <dbReference type="Proteomes" id="UP000033612"/>
    </source>
</evidence>
<keyword evidence="9" id="KW-0131">Cell cycle</keyword>
<evidence type="ECO:0000259" key="8">
    <source>
        <dbReference type="PROSITE" id="PS51459"/>
    </source>
</evidence>
<name>A0A0F4LL92_9LACO</name>
<dbReference type="STRING" id="1218506.JF75_05600"/>
<dbReference type="EC" id="2.7.7.108" evidence="5"/>
<keyword evidence="9" id="KW-0132">Cell division</keyword>
<comment type="caution">
    <text evidence="9">The sequence shown here is derived from an EMBL/GenBank/DDBJ whole genome shotgun (WGS) entry which is preliminary data.</text>
</comment>
<dbReference type="GO" id="GO:0005524">
    <property type="term" value="F:ATP binding"/>
    <property type="evidence" value="ECO:0007669"/>
    <property type="project" value="UniProtKB-KW"/>
</dbReference>
<evidence type="ECO:0000256" key="2">
    <source>
        <dbReference type="ARBA" id="ARBA00022695"/>
    </source>
</evidence>